<evidence type="ECO:0000256" key="6">
    <source>
        <dbReference type="ARBA" id="ARBA00022777"/>
    </source>
</evidence>
<dbReference type="EC" id="2.7.11.1" evidence="2"/>
<dbReference type="PANTHER" id="PTHR48012">
    <property type="entry name" value="STERILE20-LIKE KINASE, ISOFORM B-RELATED"/>
    <property type="match status" value="1"/>
</dbReference>
<dbReference type="PROSITE" id="PS50011">
    <property type="entry name" value="PROTEIN_KINASE_DOM"/>
    <property type="match status" value="1"/>
</dbReference>
<comment type="similarity">
    <text evidence="1">Belongs to the protein kinase superfamily. STE Ser/Thr protein kinase family. STE20 subfamily.</text>
</comment>
<evidence type="ECO:0000256" key="5">
    <source>
        <dbReference type="ARBA" id="ARBA00022741"/>
    </source>
</evidence>
<dbReference type="Gene3D" id="1.10.510.10">
    <property type="entry name" value="Transferase(Phosphotransferase) domain 1"/>
    <property type="match status" value="1"/>
</dbReference>
<dbReference type="InterPro" id="IPR011009">
    <property type="entry name" value="Kinase-like_dom_sf"/>
</dbReference>
<feature type="binding site" evidence="10">
    <location>
        <position position="42"/>
    </location>
    <ligand>
        <name>ATP</name>
        <dbReference type="ChEBI" id="CHEBI:30616"/>
    </ligand>
</feature>
<reference evidence="12" key="1">
    <citation type="submission" date="2020-05" db="EMBL/GenBank/DDBJ databases">
        <title>Phylogenomic resolution of chytrid fungi.</title>
        <authorList>
            <person name="Stajich J.E."/>
            <person name="Amses K."/>
            <person name="Simmons R."/>
            <person name="Seto K."/>
            <person name="Myers J."/>
            <person name="Bonds A."/>
            <person name="Quandt C.A."/>
            <person name="Barry K."/>
            <person name="Liu P."/>
            <person name="Grigoriev I."/>
            <person name="Longcore J.E."/>
            <person name="James T.Y."/>
        </authorList>
    </citation>
    <scope>NUCLEOTIDE SEQUENCE</scope>
    <source>
        <strain evidence="12">JEL0476</strain>
    </source>
</reference>
<dbReference type="AlphaFoldDB" id="A0AAD5XRM8"/>
<keyword evidence="13" id="KW-1185">Reference proteome</keyword>
<keyword evidence="5 10" id="KW-0547">Nucleotide-binding</keyword>
<comment type="catalytic activity">
    <reaction evidence="9">
        <text>L-seryl-[protein] + ATP = O-phospho-L-seryl-[protein] + ADP + H(+)</text>
        <dbReference type="Rhea" id="RHEA:17989"/>
        <dbReference type="Rhea" id="RHEA-COMP:9863"/>
        <dbReference type="Rhea" id="RHEA-COMP:11604"/>
        <dbReference type="ChEBI" id="CHEBI:15378"/>
        <dbReference type="ChEBI" id="CHEBI:29999"/>
        <dbReference type="ChEBI" id="CHEBI:30616"/>
        <dbReference type="ChEBI" id="CHEBI:83421"/>
        <dbReference type="ChEBI" id="CHEBI:456216"/>
        <dbReference type="EC" id="2.7.11.1"/>
    </reaction>
</comment>
<dbReference type="GO" id="GO:0005524">
    <property type="term" value="F:ATP binding"/>
    <property type="evidence" value="ECO:0007669"/>
    <property type="project" value="UniProtKB-UniRule"/>
</dbReference>
<dbReference type="InterPro" id="IPR017441">
    <property type="entry name" value="Protein_kinase_ATP_BS"/>
</dbReference>
<comment type="catalytic activity">
    <reaction evidence="8">
        <text>L-threonyl-[protein] + ATP = O-phospho-L-threonyl-[protein] + ADP + H(+)</text>
        <dbReference type="Rhea" id="RHEA:46608"/>
        <dbReference type="Rhea" id="RHEA-COMP:11060"/>
        <dbReference type="Rhea" id="RHEA-COMP:11605"/>
        <dbReference type="ChEBI" id="CHEBI:15378"/>
        <dbReference type="ChEBI" id="CHEBI:30013"/>
        <dbReference type="ChEBI" id="CHEBI:30616"/>
        <dbReference type="ChEBI" id="CHEBI:61977"/>
        <dbReference type="ChEBI" id="CHEBI:456216"/>
        <dbReference type="EC" id="2.7.11.1"/>
    </reaction>
</comment>
<dbReference type="GO" id="GO:0004674">
    <property type="term" value="F:protein serine/threonine kinase activity"/>
    <property type="evidence" value="ECO:0007669"/>
    <property type="project" value="UniProtKB-KW"/>
</dbReference>
<dbReference type="Pfam" id="PF00069">
    <property type="entry name" value="Pkinase"/>
    <property type="match status" value="1"/>
</dbReference>
<dbReference type="InterPro" id="IPR000719">
    <property type="entry name" value="Prot_kinase_dom"/>
</dbReference>
<evidence type="ECO:0000256" key="7">
    <source>
        <dbReference type="ARBA" id="ARBA00022840"/>
    </source>
</evidence>
<keyword evidence="7 10" id="KW-0067">ATP-binding</keyword>
<accession>A0AAD5XRM8</accession>
<evidence type="ECO:0000313" key="13">
    <source>
        <dbReference type="Proteomes" id="UP001211065"/>
    </source>
</evidence>
<evidence type="ECO:0000256" key="9">
    <source>
        <dbReference type="ARBA" id="ARBA00048679"/>
    </source>
</evidence>
<feature type="domain" description="Protein kinase" evidence="11">
    <location>
        <begin position="1"/>
        <end position="170"/>
    </location>
</feature>
<dbReference type="InterPro" id="IPR050629">
    <property type="entry name" value="STE20/SPS1-PAK"/>
</dbReference>
<proteinExistence type="inferred from homology"/>
<comment type="caution">
    <text evidence="12">The sequence shown here is derived from an EMBL/GenBank/DDBJ whole genome shotgun (WGS) entry which is preliminary data.</text>
</comment>
<evidence type="ECO:0000256" key="8">
    <source>
        <dbReference type="ARBA" id="ARBA00047899"/>
    </source>
</evidence>
<evidence type="ECO:0000256" key="1">
    <source>
        <dbReference type="ARBA" id="ARBA00008874"/>
    </source>
</evidence>
<dbReference type="PROSITE" id="PS00107">
    <property type="entry name" value="PROTEIN_KINASE_ATP"/>
    <property type="match status" value="1"/>
</dbReference>
<evidence type="ECO:0000256" key="10">
    <source>
        <dbReference type="PROSITE-ProRule" id="PRU10141"/>
    </source>
</evidence>
<name>A0AAD5XRM8_9FUNG</name>
<keyword evidence="6 12" id="KW-0418">Kinase</keyword>
<evidence type="ECO:0000256" key="3">
    <source>
        <dbReference type="ARBA" id="ARBA00022527"/>
    </source>
</evidence>
<dbReference type="GO" id="GO:0005737">
    <property type="term" value="C:cytoplasm"/>
    <property type="evidence" value="ECO:0007669"/>
    <property type="project" value="TreeGrafter"/>
</dbReference>
<dbReference type="SUPFAM" id="SSF56112">
    <property type="entry name" value="Protein kinase-like (PK-like)"/>
    <property type="match status" value="1"/>
</dbReference>
<dbReference type="Gene3D" id="3.30.200.20">
    <property type="entry name" value="Phosphorylase Kinase, domain 1"/>
    <property type="match status" value="1"/>
</dbReference>
<dbReference type="Proteomes" id="UP001211065">
    <property type="component" value="Unassembled WGS sequence"/>
</dbReference>
<dbReference type="PANTHER" id="PTHR48012:SF10">
    <property type="entry name" value="FI20177P1"/>
    <property type="match status" value="1"/>
</dbReference>
<keyword evidence="4" id="KW-0808">Transferase</keyword>
<protein>
    <recommendedName>
        <fullName evidence="2">non-specific serine/threonine protein kinase</fullName>
        <ecNumber evidence="2">2.7.11.1</ecNumber>
    </recommendedName>
</protein>
<organism evidence="12 13">
    <name type="scientific">Clydaea vesicula</name>
    <dbReference type="NCBI Taxonomy" id="447962"/>
    <lineage>
        <taxon>Eukaryota</taxon>
        <taxon>Fungi</taxon>
        <taxon>Fungi incertae sedis</taxon>
        <taxon>Chytridiomycota</taxon>
        <taxon>Chytridiomycota incertae sedis</taxon>
        <taxon>Chytridiomycetes</taxon>
        <taxon>Lobulomycetales</taxon>
        <taxon>Lobulomycetaceae</taxon>
        <taxon>Clydaea</taxon>
    </lineage>
</organism>
<sequence>MISPEASDPLNLYELIEKVGEGSYGEIYRAMSKNGPQIVALKIIDLEKTEDDIEDLLTEVDFQAKCDSPYLAKYYGSWMWENKLTISMEFLSGGTLEDLLADFGVAAQMTTGKAYRDTFVGTPLYLAPEIITSEKYDTKVDIWSLGVMGIEIATGFVPRRDQHPMDVNNN</sequence>
<evidence type="ECO:0000256" key="4">
    <source>
        <dbReference type="ARBA" id="ARBA00022679"/>
    </source>
</evidence>
<gene>
    <name evidence="12" type="primary">STK24</name>
    <name evidence="12" type="ORF">HK099_002400</name>
</gene>
<keyword evidence="3" id="KW-0723">Serine/threonine-protein kinase</keyword>
<evidence type="ECO:0000259" key="11">
    <source>
        <dbReference type="PROSITE" id="PS50011"/>
    </source>
</evidence>
<evidence type="ECO:0000313" key="12">
    <source>
        <dbReference type="EMBL" id="KAJ3201041.1"/>
    </source>
</evidence>
<dbReference type="EMBL" id="JADGJW010001792">
    <property type="protein sequence ID" value="KAJ3201041.1"/>
    <property type="molecule type" value="Genomic_DNA"/>
</dbReference>
<evidence type="ECO:0000256" key="2">
    <source>
        <dbReference type="ARBA" id="ARBA00012513"/>
    </source>
</evidence>